<dbReference type="GO" id="GO:0003676">
    <property type="term" value="F:nucleic acid binding"/>
    <property type="evidence" value="ECO:0007669"/>
    <property type="project" value="InterPro"/>
</dbReference>
<evidence type="ECO:0000256" key="5">
    <source>
        <dbReference type="ARBA" id="ARBA00022801"/>
    </source>
</evidence>
<keyword evidence="4" id="KW-0255">Endonuclease</keyword>
<dbReference type="OrthoDB" id="441446at2759"/>
<evidence type="ECO:0000256" key="4">
    <source>
        <dbReference type="ARBA" id="ARBA00022759"/>
    </source>
</evidence>
<dbReference type="SUPFAM" id="SSF48537">
    <property type="entry name" value="Phospholipase C/P1 nuclease"/>
    <property type="match status" value="1"/>
</dbReference>
<gene>
    <name evidence="9" type="ORF">B0T11DRAFT_339079</name>
</gene>
<sequence length="319" mass="34759">MRTSHFAALASALAAPALAWNTDVHHQIGYASEAFLKPETKEILAKILEPEAEGSLGRISAWADEHRRTSEGSHSTTWHWINSADDAPQLCNTYFNRDCTEGGCVVSALANETQILKGCIKDAKMGKLNNNGSDTTCAQAVKYITHFTQDIAQPMHVTGIARGGNGVPVVFGGVDTNLHAIWDGRIVYSLANVTSFPIDGIAPFFSSMIDRIRADTYFTPVDEWTRCSSPGTPLACPIAWARDSNEWNCDYAFSQATGAPDLLTSGYAEGAWPIVEIQMAKAVMRTATWFNRLVENCFHEREVIYEPNPSWAGGPNGGA</sequence>
<dbReference type="Pfam" id="PF02265">
    <property type="entry name" value="S1-P1_nuclease"/>
    <property type="match status" value="1"/>
</dbReference>
<evidence type="ECO:0000256" key="6">
    <source>
        <dbReference type="ARBA" id="ARBA00023157"/>
    </source>
</evidence>
<keyword evidence="8" id="KW-0732">Signal</keyword>
<comment type="similarity">
    <text evidence="1">Belongs to the nuclease type I family.</text>
</comment>
<keyword evidence="10" id="KW-1185">Reference proteome</keyword>
<dbReference type="EMBL" id="JAGPXD010000003">
    <property type="protein sequence ID" value="KAH7362211.1"/>
    <property type="molecule type" value="Genomic_DNA"/>
</dbReference>
<dbReference type="InterPro" id="IPR003154">
    <property type="entry name" value="S1/P1nuclease"/>
</dbReference>
<dbReference type="GO" id="GO:0046872">
    <property type="term" value="F:metal ion binding"/>
    <property type="evidence" value="ECO:0007669"/>
    <property type="project" value="UniProtKB-KW"/>
</dbReference>
<evidence type="ECO:0000256" key="2">
    <source>
        <dbReference type="ARBA" id="ARBA00022722"/>
    </source>
</evidence>
<evidence type="ECO:0000313" key="9">
    <source>
        <dbReference type="EMBL" id="KAH7362211.1"/>
    </source>
</evidence>
<feature type="chain" id="PRO_5035459200" evidence="8">
    <location>
        <begin position="20"/>
        <end position="319"/>
    </location>
</feature>
<dbReference type="AlphaFoldDB" id="A0A8K0TL47"/>
<dbReference type="PANTHER" id="PTHR33146:SF26">
    <property type="entry name" value="ENDONUCLEASE 4"/>
    <property type="match status" value="1"/>
</dbReference>
<keyword evidence="2" id="KW-0540">Nuclease</keyword>
<name>A0A8K0TL47_9PEZI</name>
<evidence type="ECO:0000256" key="8">
    <source>
        <dbReference type="SAM" id="SignalP"/>
    </source>
</evidence>
<keyword evidence="5" id="KW-0378">Hydrolase</keyword>
<reference evidence="9" key="1">
    <citation type="journal article" date="2021" name="Nat. Commun.">
        <title>Genetic determinants of endophytism in the Arabidopsis root mycobiome.</title>
        <authorList>
            <person name="Mesny F."/>
            <person name="Miyauchi S."/>
            <person name="Thiergart T."/>
            <person name="Pickel B."/>
            <person name="Atanasova L."/>
            <person name="Karlsson M."/>
            <person name="Huettel B."/>
            <person name="Barry K.W."/>
            <person name="Haridas S."/>
            <person name="Chen C."/>
            <person name="Bauer D."/>
            <person name="Andreopoulos W."/>
            <person name="Pangilinan J."/>
            <person name="LaButti K."/>
            <person name="Riley R."/>
            <person name="Lipzen A."/>
            <person name="Clum A."/>
            <person name="Drula E."/>
            <person name="Henrissat B."/>
            <person name="Kohler A."/>
            <person name="Grigoriev I.V."/>
            <person name="Martin F.M."/>
            <person name="Hacquard S."/>
        </authorList>
    </citation>
    <scope>NUCLEOTIDE SEQUENCE</scope>
    <source>
        <strain evidence="9">MPI-CAGE-AT-0016</strain>
    </source>
</reference>
<dbReference type="PANTHER" id="PTHR33146">
    <property type="entry name" value="ENDONUCLEASE 4"/>
    <property type="match status" value="1"/>
</dbReference>
<comment type="caution">
    <text evidence="9">The sequence shown here is derived from an EMBL/GenBank/DDBJ whole genome shotgun (WGS) entry which is preliminary data.</text>
</comment>
<protein>
    <submittedName>
        <fullName evidence="9">Nuclease P1</fullName>
    </submittedName>
</protein>
<keyword evidence="3" id="KW-0479">Metal-binding</keyword>
<dbReference type="GO" id="GO:0006308">
    <property type="term" value="P:DNA catabolic process"/>
    <property type="evidence" value="ECO:0007669"/>
    <property type="project" value="InterPro"/>
</dbReference>
<evidence type="ECO:0000313" key="10">
    <source>
        <dbReference type="Proteomes" id="UP000813385"/>
    </source>
</evidence>
<dbReference type="GO" id="GO:0016788">
    <property type="term" value="F:hydrolase activity, acting on ester bonds"/>
    <property type="evidence" value="ECO:0007669"/>
    <property type="project" value="InterPro"/>
</dbReference>
<keyword evidence="7" id="KW-0325">Glycoprotein</keyword>
<dbReference type="GO" id="GO:0004519">
    <property type="term" value="F:endonuclease activity"/>
    <property type="evidence" value="ECO:0007669"/>
    <property type="project" value="UniProtKB-KW"/>
</dbReference>
<proteinExistence type="inferred from homology"/>
<evidence type="ECO:0000256" key="3">
    <source>
        <dbReference type="ARBA" id="ARBA00022723"/>
    </source>
</evidence>
<dbReference type="CDD" id="cd11010">
    <property type="entry name" value="S1-P1_nuclease"/>
    <property type="match status" value="1"/>
</dbReference>
<evidence type="ECO:0000256" key="1">
    <source>
        <dbReference type="ARBA" id="ARBA00009547"/>
    </source>
</evidence>
<keyword evidence="6" id="KW-1015">Disulfide bond</keyword>
<dbReference type="InterPro" id="IPR008947">
    <property type="entry name" value="PLipase_C/P1_nuclease_dom_sf"/>
</dbReference>
<evidence type="ECO:0000256" key="7">
    <source>
        <dbReference type="ARBA" id="ARBA00023180"/>
    </source>
</evidence>
<dbReference type="Proteomes" id="UP000813385">
    <property type="component" value="Unassembled WGS sequence"/>
</dbReference>
<organism evidence="9 10">
    <name type="scientific">Plectosphaerella cucumerina</name>
    <dbReference type="NCBI Taxonomy" id="40658"/>
    <lineage>
        <taxon>Eukaryota</taxon>
        <taxon>Fungi</taxon>
        <taxon>Dikarya</taxon>
        <taxon>Ascomycota</taxon>
        <taxon>Pezizomycotina</taxon>
        <taxon>Sordariomycetes</taxon>
        <taxon>Hypocreomycetidae</taxon>
        <taxon>Glomerellales</taxon>
        <taxon>Plectosphaerellaceae</taxon>
        <taxon>Plectosphaerella</taxon>
    </lineage>
</organism>
<accession>A0A8K0TL47</accession>
<feature type="signal peptide" evidence="8">
    <location>
        <begin position="1"/>
        <end position="19"/>
    </location>
</feature>
<dbReference type="Gene3D" id="1.10.575.10">
    <property type="entry name" value="P1 Nuclease"/>
    <property type="match status" value="1"/>
</dbReference>